<dbReference type="SFLD" id="SFLDS00003">
    <property type="entry name" value="Haloacid_Dehalogenase"/>
    <property type="match status" value="1"/>
</dbReference>
<dbReference type="AlphaFoldDB" id="A0A7S1YS48"/>
<dbReference type="GO" id="GO:0046872">
    <property type="term" value="F:metal ion binding"/>
    <property type="evidence" value="ECO:0007669"/>
    <property type="project" value="UniProtKB-KW"/>
</dbReference>
<dbReference type="InterPro" id="IPR023214">
    <property type="entry name" value="HAD_sf"/>
</dbReference>
<dbReference type="InterPro" id="IPR018303">
    <property type="entry name" value="ATPase_P-typ_P_site"/>
</dbReference>
<organism evidence="13">
    <name type="scientific">Ditylum brightwellii</name>
    <dbReference type="NCBI Taxonomy" id="49249"/>
    <lineage>
        <taxon>Eukaryota</taxon>
        <taxon>Sar</taxon>
        <taxon>Stramenopiles</taxon>
        <taxon>Ochrophyta</taxon>
        <taxon>Bacillariophyta</taxon>
        <taxon>Mediophyceae</taxon>
        <taxon>Lithodesmiophycidae</taxon>
        <taxon>Lithodesmiales</taxon>
        <taxon>Lithodesmiaceae</taxon>
        <taxon>Ditylum</taxon>
    </lineage>
</organism>
<dbReference type="GO" id="GO:0016887">
    <property type="term" value="F:ATP hydrolysis activity"/>
    <property type="evidence" value="ECO:0007669"/>
    <property type="project" value="InterPro"/>
</dbReference>
<evidence type="ECO:0000256" key="2">
    <source>
        <dbReference type="ARBA" id="ARBA00006024"/>
    </source>
</evidence>
<dbReference type="PROSITE" id="PS50846">
    <property type="entry name" value="HMA_2"/>
    <property type="match status" value="2"/>
</dbReference>
<feature type="domain" description="HMA" evidence="12">
    <location>
        <begin position="343"/>
        <end position="409"/>
    </location>
</feature>
<feature type="domain" description="HMA" evidence="12">
    <location>
        <begin position="428"/>
        <end position="494"/>
    </location>
</feature>
<evidence type="ECO:0000256" key="11">
    <source>
        <dbReference type="SAM" id="MobiDB-lite"/>
    </source>
</evidence>
<feature type="compositionally biased region" description="Basic and acidic residues" evidence="11">
    <location>
        <begin position="781"/>
        <end position="791"/>
    </location>
</feature>
<keyword evidence="8 10" id="KW-1133">Transmembrane helix</keyword>
<evidence type="ECO:0000259" key="12">
    <source>
        <dbReference type="PROSITE" id="PS50846"/>
    </source>
</evidence>
<dbReference type="Pfam" id="PF00122">
    <property type="entry name" value="E1-E2_ATPase"/>
    <property type="match status" value="1"/>
</dbReference>
<evidence type="ECO:0000256" key="4">
    <source>
        <dbReference type="ARBA" id="ARBA00022723"/>
    </source>
</evidence>
<dbReference type="InterPro" id="IPR051014">
    <property type="entry name" value="Cation_Transport_ATPase_IB"/>
</dbReference>
<proteinExistence type="inferred from homology"/>
<dbReference type="InterPro" id="IPR036163">
    <property type="entry name" value="HMA_dom_sf"/>
</dbReference>
<dbReference type="PROSITE" id="PS00154">
    <property type="entry name" value="ATPASE_E1_E2"/>
    <property type="match status" value="1"/>
</dbReference>
<dbReference type="InterPro" id="IPR001757">
    <property type="entry name" value="P_typ_ATPase"/>
</dbReference>
<dbReference type="Gene3D" id="3.30.70.100">
    <property type="match status" value="2"/>
</dbReference>
<evidence type="ECO:0000256" key="5">
    <source>
        <dbReference type="ARBA" id="ARBA00022741"/>
    </source>
</evidence>
<dbReference type="SUPFAM" id="SSF56784">
    <property type="entry name" value="HAD-like"/>
    <property type="match status" value="1"/>
</dbReference>
<dbReference type="InterPro" id="IPR006121">
    <property type="entry name" value="HMA_dom"/>
</dbReference>
<dbReference type="NCBIfam" id="TIGR01525">
    <property type="entry name" value="ATPase-IB_hvy"/>
    <property type="match status" value="1"/>
</dbReference>
<dbReference type="Gene3D" id="3.40.1110.10">
    <property type="entry name" value="Calcium-transporting ATPase, cytoplasmic domain N"/>
    <property type="match status" value="1"/>
</dbReference>
<dbReference type="InterPro" id="IPR044492">
    <property type="entry name" value="P_typ_ATPase_HD_dom"/>
</dbReference>
<evidence type="ECO:0000313" key="13">
    <source>
        <dbReference type="EMBL" id="CAD9317550.1"/>
    </source>
</evidence>
<feature type="transmembrane region" description="Helical" evidence="10">
    <location>
        <begin position="844"/>
        <end position="863"/>
    </location>
</feature>
<dbReference type="Gene3D" id="2.70.150.10">
    <property type="entry name" value="Calcium-transporting ATPase, cytoplasmic transduction domain A"/>
    <property type="match status" value="1"/>
</dbReference>
<dbReference type="SUPFAM" id="SSF55008">
    <property type="entry name" value="HMA, heavy metal-associated domain"/>
    <property type="match status" value="2"/>
</dbReference>
<evidence type="ECO:0000256" key="10">
    <source>
        <dbReference type="RuleBase" id="RU362081"/>
    </source>
</evidence>
<dbReference type="PANTHER" id="PTHR48085">
    <property type="entry name" value="CADMIUM/ZINC-TRANSPORTING ATPASE HMA2-RELATED"/>
    <property type="match status" value="1"/>
</dbReference>
<dbReference type="InterPro" id="IPR059000">
    <property type="entry name" value="ATPase_P-type_domA"/>
</dbReference>
<sequence length="1277" mass="137295">MLIAVVREDGISVDVFDAKGRSRQFRTDDARLVGTGGRICFSTHHVGNGTDLLLTPCFDENGEHGEPEEGCFCGEDDPHIHAHVYNPNRCDHLNDDVGGCSSTRNKNASGKEADLSFLAQLTLYPVDDDDSFNDNSVKCCDETSPLVKFPINESLPNMCNSKDLMNAPTNNGPNTQPKKQLGKIVQKVQHDDHFDYLVLNSNTGNLHLEHPCSSCGDTDNHGVLQHVGTRQLANDDSDHVSELSLHFFEASKKPFNVLDAISEMFDFDSSRVAAVRTCHAEVLASEENEYVMAAKKAGCCTIETEDEGCCSSGTCAMETYQTMSSTKEDTFADEPGATTAGIVRSKLFVRNICCSAEVPAIKKILTPLPGVQKVLINVPTKFVYVDHVPSLTPAQGINDALNFNKFGSTLKHDGANDASGMKEQSHSGVSRFFVEKICCSAETPIIKSILEPMSGILNVSANVTNQTVCVEHIMDQISASDIAEALNNEGFGVTIKKDAGQHSAFLNSISTTSFVESRIYISNLLSKFDEENVNSLLSTVDVKEIRSFSVNKSSKIALVSHNPYLISVQRIVDVLGEGGLQSSVAFDGAADGKWALQGLEENSEDQIEHFETKVKWTVIVSGVCWLISMLSLIGGHWEHLKYVGLLSVVFGLPPILLKAYKSLRRCQFDVNCLMSFAVFGALALQEFTEAAAVTFLFSISENLESRATARARNALSAIVNLRPDRANLINPMTNDIVVVPAEAVAVGALVSVRTGDKIPCDGVVVEGKSAVDESSLTGESRPVKKGPDDKVSGGTLNIGETQLVVKTTATVDNSAVARLIRLVEEAQANSSPTEQLVDEFAKRYTPLVILAAISMCTIPWIWGKETGKIWVYNGLVTIVIACPCALIISTPITYVAGLAACAQRGVIVKGGAFLEALGMVKKVAFDKTGTLTEGKFALLHLNVIGRRWTREEVLEYMALIQARASHPIGAAIVQAAKNESVSISADKSVESHILLQGEGVSAVVNGKQFHIGNPRLFQRIRYYDDIPETSKALVSDWASIGGTVGFLGIEGEGIIASYCVADAVRKESKSVVGSLEKIGISVTMLTGDGNDAANAIGEQVGLTPEGIRSELFPKDKLDIVNGMIEEGLSEGSSFLFNLFNRRKLVLMCGDGVNDAPALAAANVGVAMGAGAALAMETSDVTLMDSDLNKLLYSIKMGKRVIRTIKENVAFSLISKAVVMGFTFAGKASLWAAIVTDVGAMLIVTLNGMKLLPSKKKVKNVDITPDGNHDGNLQMTAV</sequence>
<dbReference type="NCBIfam" id="TIGR01494">
    <property type="entry name" value="ATPase_P-type"/>
    <property type="match status" value="1"/>
</dbReference>
<evidence type="ECO:0000256" key="7">
    <source>
        <dbReference type="ARBA" id="ARBA00022967"/>
    </source>
</evidence>
<dbReference type="FunFam" id="2.70.150.10:FF:000002">
    <property type="entry name" value="Copper-transporting ATPase 1, putative"/>
    <property type="match status" value="1"/>
</dbReference>
<dbReference type="GO" id="GO:0005524">
    <property type="term" value="F:ATP binding"/>
    <property type="evidence" value="ECO:0007669"/>
    <property type="project" value="UniProtKB-UniRule"/>
</dbReference>
<keyword evidence="7" id="KW-1278">Translocase</keyword>
<keyword evidence="5 10" id="KW-0547">Nucleotide-binding</keyword>
<dbReference type="InterPro" id="IPR027256">
    <property type="entry name" value="P-typ_ATPase_IB"/>
</dbReference>
<dbReference type="Gene3D" id="3.40.50.1000">
    <property type="entry name" value="HAD superfamily/HAD-like"/>
    <property type="match status" value="1"/>
</dbReference>
<keyword evidence="3 10" id="KW-0812">Transmembrane</keyword>
<dbReference type="InterPro" id="IPR036412">
    <property type="entry name" value="HAD-like_sf"/>
</dbReference>
<dbReference type="GO" id="GO:0016020">
    <property type="term" value="C:membrane"/>
    <property type="evidence" value="ECO:0007669"/>
    <property type="project" value="UniProtKB-SubCell"/>
</dbReference>
<dbReference type="PRINTS" id="PR00119">
    <property type="entry name" value="CATATPASE"/>
</dbReference>
<evidence type="ECO:0000256" key="8">
    <source>
        <dbReference type="ARBA" id="ARBA00022989"/>
    </source>
</evidence>
<comment type="similarity">
    <text evidence="2 10">Belongs to the cation transport ATPase (P-type) (TC 3.A.3) family. Type IB subfamily.</text>
</comment>
<dbReference type="SFLD" id="SFLDG00002">
    <property type="entry name" value="C1.7:_P-type_atpase_like"/>
    <property type="match status" value="1"/>
</dbReference>
<comment type="subcellular location">
    <subcellularLocation>
        <location evidence="1">Membrane</location>
        <topology evidence="1">Multi-pass membrane protein</topology>
    </subcellularLocation>
</comment>
<name>A0A7S1YS48_9STRA</name>
<dbReference type="EMBL" id="HBGN01006164">
    <property type="protein sequence ID" value="CAD9317550.1"/>
    <property type="molecule type" value="Transcribed_RNA"/>
</dbReference>
<dbReference type="InterPro" id="IPR008250">
    <property type="entry name" value="ATPase_P-typ_transduc_dom_A_sf"/>
</dbReference>
<evidence type="ECO:0000256" key="3">
    <source>
        <dbReference type="ARBA" id="ARBA00022692"/>
    </source>
</evidence>
<keyword evidence="6 10" id="KW-0067">ATP-binding</keyword>
<dbReference type="SUPFAM" id="SSF81665">
    <property type="entry name" value="Calcium ATPase, transmembrane domain M"/>
    <property type="match status" value="1"/>
</dbReference>
<feature type="region of interest" description="Disordered" evidence="11">
    <location>
        <begin position="771"/>
        <end position="793"/>
    </location>
</feature>
<gene>
    <name evidence="13" type="ORF">DBRI1063_LOCUS3958</name>
</gene>
<reference evidence="13" key="1">
    <citation type="submission" date="2021-01" db="EMBL/GenBank/DDBJ databases">
        <authorList>
            <person name="Corre E."/>
            <person name="Pelletier E."/>
            <person name="Niang G."/>
            <person name="Scheremetjew M."/>
            <person name="Finn R."/>
            <person name="Kale V."/>
            <person name="Holt S."/>
            <person name="Cochrane G."/>
            <person name="Meng A."/>
            <person name="Brown T."/>
            <person name="Cohen L."/>
        </authorList>
    </citation>
    <scope>NUCLEOTIDE SEQUENCE</scope>
    <source>
        <strain evidence="13">Pop2</strain>
    </source>
</reference>
<dbReference type="SFLD" id="SFLDF00027">
    <property type="entry name" value="p-type_atpase"/>
    <property type="match status" value="1"/>
</dbReference>
<dbReference type="InterPro" id="IPR023298">
    <property type="entry name" value="ATPase_P-typ_TM_dom_sf"/>
</dbReference>
<accession>A0A7S1YS48</accession>
<dbReference type="PANTHER" id="PTHR48085:SF5">
    <property type="entry name" value="CADMIUM_ZINC-TRANSPORTING ATPASE HMA4-RELATED"/>
    <property type="match status" value="1"/>
</dbReference>
<dbReference type="Pfam" id="PF00702">
    <property type="entry name" value="Hydrolase"/>
    <property type="match status" value="1"/>
</dbReference>
<evidence type="ECO:0000256" key="1">
    <source>
        <dbReference type="ARBA" id="ARBA00004141"/>
    </source>
</evidence>
<evidence type="ECO:0000256" key="6">
    <source>
        <dbReference type="ARBA" id="ARBA00022840"/>
    </source>
</evidence>
<dbReference type="SUPFAM" id="SSF81653">
    <property type="entry name" value="Calcium ATPase, transduction domain A"/>
    <property type="match status" value="1"/>
</dbReference>
<protein>
    <recommendedName>
        <fullName evidence="12">HMA domain-containing protein</fullName>
    </recommendedName>
</protein>
<keyword evidence="4 10" id="KW-0479">Metal-binding</keyword>
<dbReference type="GO" id="GO:0019829">
    <property type="term" value="F:ATPase-coupled monoatomic cation transmembrane transporter activity"/>
    <property type="evidence" value="ECO:0007669"/>
    <property type="project" value="InterPro"/>
</dbReference>
<evidence type="ECO:0000256" key="9">
    <source>
        <dbReference type="ARBA" id="ARBA00023136"/>
    </source>
</evidence>
<dbReference type="InterPro" id="IPR023299">
    <property type="entry name" value="ATPase_P-typ_cyto_dom_N"/>
</dbReference>
<feature type="transmembrane region" description="Helical" evidence="10">
    <location>
        <begin position="869"/>
        <end position="888"/>
    </location>
</feature>
<comment type="caution">
    <text evidence="10">Lacks conserved residue(s) required for the propagation of feature annotation.</text>
</comment>
<keyword evidence="9 10" id="KW-0472">Membrane</keyword>